<evidence type="ECO:0000313" key="4">
    <source>
        <dbReference type="Proteomes" id="UP001523566"/>
    </source>
</evidence>
<keyword evidence="1" id="KW-0812">Transmembrane</keyword>
<sequence length="349" mass="39829">MLKALLRTNKGLQILAYIFVFFATNSMIYAGDVINIFGSLLAFFIYVMCFFSDSLLKKLSVVIVLHPAIISTNFLFYDFGLSIYLAHQDMSVLNQNIMRAFFLLLQCLLWFIIFKLSGKWNWEIQNLTPKMWLIIDLLSLSSFVGILTILSITPVRKSYLSYPGVLACLLTSVGSLYLTAYISKSIKAEEEKKNLMYQQSYYLELEQNQRSIRKLRHDMNNHLNVIGSFIRDRNLEDASAYFSQLSDTLEGVNQGNKVFCNNSILNALLNAKYALALEKEIDTFVNISIDGLIGIDDISLCSLFANTLDNAIEANQQIEDRKKRTLSLKAAMIKGISVFNYPMQKQMTY</sequence>
<feature type="transmembrane region" description="Helical" evidence="1">
    <location>
        <begin position="159"/>
        <end position="183"/>
    </location>
</feature>
<keyword evidence="4" id="KW-1185">Reference proteome</keyword>
<keyword evidence="1" id="KW-0472">Membrane</keyword>
<dbReference type="EMBL" id="JAMZFW010000016">
    <property type="protein sequence ID" value="MCP1102994.1"/>
    <property type="molecule type" value="Genomic_DNA"/>
</dbReference>
<feature type="transmembrane region" description="Helical" evidence="1">
    <location>
        <begin position="36"/>
        <end position="56"/>
    </location>
</feature>
<dbReference type="Pfam" id="PF14501">
    <property type="entry name" value="HATPase_c_5"/>
    <property type="match status" value="1"/>
</dbReference>
<evidence type="ECO:0000256" key="1">
    <source>
        <dbReference type="SAM" id="Phobius"/>
    </source>
</evidence>
<dbReference type="RefSeq" id="WP_262066780.1">
    <property type="nucleotide sequence ID" value="NZ_JAMXOD010000016.1"/>
</dbReference>
<feature type="transmembrane region" description="Helical" evidence="1">
    <location>
        <begin position="63"/>
        <end position="85"/>
    </location>
</feature>
<dbReference type="InterPro" id="IPR036890">
    <property type="entry name" value="HATPase_C_sf"/>
</dbReference>
<proteinExistence type="predicted"/>
<keyword evidence="1" id="KW-1133">Transmembrane helix</keyword>
<dbReference type="InterPro" id="IPR032834">
    <property type="entry name" value="NatK-like_C"/>
</dbReference>
<accession>A0ABT1EAY6</accession>
<evidence type="ECO:0000313" key="3">
    <source>
        <dbReference type="EMBL" id="MCP1102994.1"/>
    </source>
</evidence>
<feature type="domain" description="Sensor histidine kinase NatK-like C-terminal" evidence="2">
    <location>
        <begin position="298"/>
        <end position="337"/>
    </location>
</feature>
<comment type="caution">
    <text evidence="3">The sequence shown here is derived from an EMBL/GenBank/DDBJ whole genome shotgun (WGS) entry which is preliminary data.</text>
</comment>
<dbReference type="Proteomes" id="UP001523566">
    <property type="component" value="Unassembled WGS sequence"/>
</dbReference>
<organism evidence="3 4">
    <name type="scientific">Aequitasia blattaphilus</name>
    <dbReference type="NCBI Taxonomy" id="2949332"/>
    <lineage>
        <taxon>Bacteria</taxon>
        <taxon>Bacillati</taxon>
        <taxon>Bacillota</taxon>
        <taxon>Clostridia</taxon>
        <taxon>Lachnospirales</taxon>
        <taxon>Lachnospiraceae</taxon>
        <taxon>Aequitasia</taxon>
    </lineage>
</organism>
<feature type="transmembrane region" description="Helical" evidence="1">
    <location>
        <begin position="130"/>
        <end position="153"/>
    </location>
</feature>
<evidence type="ECO:0000259" key="2">
    <source>
        <dbReference type="Pfam" id="PF14501"/>
    </source>
</evidence>
<dbReference type="PANTHER" id="PTHR40448">
    <property type="entry name" value="TWO-COMPONENT SENSOR HISTIDINE KINASE"/>
    <property type="match status" value="1"/>
</dbReference>
<dbReference type="PANTHER" id="PTHR40448:SF1">
    <property type="entry name" value="TWO-COMPONENT SENSOR HISTIDINE KINASE"/>
    <property type="match status" value="1"/>
</dbReference>
<dbReference type="Gene3D" id="3.30.565.10">
    <property type="entry name" value="Histidine kinase-like ATPase, C-terminal domain"/>
    <property type="match status" value="1"/>
</dbReference>
<feature type="transmembrane region" description="Helical" evidence="1">
    <location>
        <begin position="97"/>
        <end position="118"/>
    </location>
</feature>
<protein>
    <submittedName>
        <fullName evidence="3">GHKL domain-containing protein</fullName>
    </submittedName>
</protein>
<gene>
    <name evidence="3" type="ORF">NK125_11255</name>
</gene>
<name>A0ABT1EAY6_9FIRM</name>
<reference evidence="3 4" key="1">
    <citation type="journal article" date="2022" name="Genome Biol. Evol.">
        <title>Host diet, physiology and behaviors set the stage for Lachnospiraceae cladogenesis.</title>
        <authorList>
            <person name="Vera-Ponce De Leon A."/>
            <person name="Schneider M."/>
            <person name="Jahnes B.C."/>
            <person name="Sadowski V."/>
            <person name="Camuy-Velez L.A."/>
            <person name="Duan J."/>
            <person name="Sabree Z.L."/>
        </authorList>
    </citation>
    <scope>NUCLEOTIDE SEQUENCE [LARGE SCALE GENOMIC DNA]</scope>
    <source>
        <strain evidence="3 4">PAL113</strain>
    </source>
</reference>
<feature type="transmembrane region" description="Helical" evidence="1">
    <location>
        <begin position="12"/>
        <end position="30"/>
    </location>
</feature>